<protein>
    <submittedName>
        <fullName evidence="9">Type VII secretion protein EccE</fullName>
    </submittedName>
</protein>
<dbReference type="InterPro" id="IPR050051">
    <property type="entry name" value="EccE_dom"/>
</dbReference>
<dbReference type="InterPro" id="IPR021368">
    <property type="entry name" value="T7SS_EccE"/>
</dbReference>
<comment type="subcellular location">
    <subcellularLocation>
        <location evidence="1">Cell membrane</location>
    </subcellularLocation>
</comment>
<evidence type="ECO:0000256" key="1">
    <source>
        <dbReference type="ARBA" id="ARBA00004236"/>
    </source>
</evidence>
<evidence type="ECO:0000256" key="3">
    <source>
        <dbReference type="ARBA" id="ARBA00022475"/>
    </source>
</evidence>
<feature type="transmembrane region" description="Helical" evidence="7">
    <location>
        <begin position="12"/>
        <end position="34"/>
    </location>
</feature>
<feature type="transmembrane region" description="Helical" evidence="7">
    <location>
        <begin position="40"/>
        <end position="65"/>
    </location>
</feature>
<evidence type="ECO:0000256" key="2">
    <source>
        <dbReference type="ARBA" id="ARBA00007759"/>
    </source>
</evidence>
<comment type="similarity">
    <text evidence="2">Belongs to the EccE family.</text>
</comment>
<proteinExistence type="inferred from homology"/>
<evidence type="ECO:0000313" key="10">
    <source>
        <dbReference type="Proteomes" id="UP000321797"/>
    </source>
</evidence>
<dbReference type="EMBL" id="SSGD01000031">
    <property type="protein sequence ID" value="TXI57984.1"/>
    <property type="molecule type" value="Genomic_DNA"/>
</dbReference>
<dbReference type="Proteomes" id="UP000321797">
    <property type="component" value="Unassembled WGS sequence"/>
</dbReference>
<dbReference type="Pfam" id="PF11203">
    <property type="entry name" value="EccE"/>
    <property type="match status" value="1"/>
</dbReference>
<evidence type="ECO:0000259" key="8">
    <source>
        <dbReference type="Pfam" id="PF11203"/>
    </source>
</evidence>
<dbReference type="RefSeq" id="WP_276759591.1">
    <property type="nucleotide sequence ID" value="NZ_SSGD01000031.1"/>
</dbReference>
<evidence type="ECO:0000256" key="7">
    <source>
        <dbReference type="SAM" id="Phobius"/>
    </source>
</evidence>
<comment type="caution">
    <text evidence="9">The sequence shown here is derived from an EMBL/GenBank/DDBJ whole genome shotgun (WGS) entry which is preliminary data.</text>
</comment>
<evidence type="ECO:0000256" key="6">
    <source>
        <dbReference type="ARBA" id="ARBA00023136"/>
    </source>
</evidence>
<keyword evidence="5 7" id="KW-1133">Transmembrane helix</keyword>
<feature type="domain" description="Type VII secretion system protein EccE" evidence="8">
    <location>
        <begin position="174"/>
        <end position="267"/>
    </location>
</feature>
<keyword evidence="4 7" id="KW-0812">Transmembrane</keyword>
<dbReference type="NCBIfam" id="TIGR03923">
    <property type="entry name" value="T7SS_EccE"/>
    <property type="match status" value="1"/>
</dbReference>
<keyword evidence="3" id="KW-1003">Cell membrane</keyword>
<dbReference type="AlphaFoldDB" id="A0A5C7Y9Q2"/>
<sequence>MREPRVSVRVSSGAVVCAEVVAVVVLLGMAAAGLDLRWCIGTGVGVALLGCILAVCGAPAWQWIVRMARWLRHRKQSLDLAEFSDVDVDGTTLGVLIDGHTVVTMVSVWGKPYLPTLLKVDDVETPNTLPISVVASVMQQAGLGVDVDIHSQGRRTAGDSYSEAYSAFLRGRAAVGQRSTTLVVRMDTHAGDTTGGLLWRRDSVAAAAAATARIVKALRETECRAEVLTASHIRDAVGDTVGGSAAVAATYNVGWKALHQPGYGFTTGYFLSAKDLTAKGLANLWSYEAEHTAVVVALRRTDSGVRASAVVRYTTTNPITAHTAPSLNRFTGRQWAALVATMPGANRLAGLPSVPAGSELDGGVGVGSSGVLIGGIRDSMVLMPLSDPAQPTRVALRVQSDMAVRQFIRRAAATGEMVAVYDARGRWKMTSQSSRIWTTRTLDAQPPRPPTMVVHAGRRNPYPGAWITVAVDAPPAYEPDVTIEQDGNVIRVATQRFNVDLTAVAFRNEQPYLN</sequence>
<name>A0A5C7Y9Q2_9MYCO</name>
<gene>
    <name evidence="9" type="primary">eccE</name>
    <name evidence="9" type="ORF">E6Q54_06835</name>
</gene>
<accession>A0A5C7Y9Q2</accession>
<organism evidence="9 10">
    <name type="scientific">Mycolicibacter arupensis</name>
    <dbReference type="NCBI Taxonomy" id="342002"/>
    <lineage>
        <taxon>Bacteria</taxon>
        <taxon>Bacillati</taxon>
        <taxon>Actinomycetota</taxon>
        <taxon>Actinomycetes</taxon>
        <taxon>Mycobacteriales</taxon>
        <taxon>Mycobacteriaceae</taxon>
        <taxon>Mycolicibacter</taxon>
    </lineage>
</organism>
<keyword evidence="6 7" id="KW-0472">Membrane</keyword>
<evidence type="ECO:0000313" key="9">
    <source>
        <dbReference type="EMBL" id="TXI57984.1"/>
    </source>
</evidence>
<reference evidence="9 10" key="1">
    <citation type="submission" date="2018-09" db="EMBL/GenBank/DDBJ databases">
        <title>Metagenome Assembled Genomes from an Advanced Water Purification Facility.</title>
        <authorList>
            <person name="Stamps B.W."/>
            <person name="Spear J.R."/>
        </authorList>
    </citation>
    <scope>NUCLEOTIDE SEQUENCE [LARGE SCALE GENOMIC DNA]</scope>
    <source>
        <strain evidence="9">Bin_29_2</strain>
    </source>
</reference>
<evidence type="ECO:0000256" key="5">
    <source>
        <dbReference type="ARBA" id="ARBA00022989"/>
    </source>
</evidence>
<evidence type="ECO:0000256" key="4">
    <source>
        <dbReference type="ARBA" id="ARBA00022692"/>
    </source>
</evidence>
<dbReference type="GO" id="GO:0005886">
    <property type="term" value="C:plasma membrane"/>
    <property type="evidence" value="ECO:0007669"/>
    <property type="project" value="UniProtKB-SubCell"/>
</dbReference>